<dbReference type="OrthoDB" id="338622at2759"/>
<gene>
    <name evidence="1" type="ORF">FA09DRAFT_330867</name>
</gene>
<evidence type="ECO:0008006" key="3">
    <source>
        <dbReference type="Google" id="ProtNLM"/>
    </source>
</evidence>
<organism evidence="1 2">
    <name type="scientific">Tilletiopsis washingtonensis</name>
    <dbReference type="NCBI Taxonomy" id="58919"/>
    <lineage>
        <taxon>Eukaryota</taxon>
        <taxon>Fungi</taxon>
        <taxon>Dikarya</taxon>
        <taxon>Basidiomycota</taxon>
        <taxon>Ustilaginomycotina</taxon>
        <taxon>Exobasidiomycetes</taxon>
        <taxon>Entylomatales</taxon>
        <taxon>Entylomatales incertae sedis</taxon>
        <taxon>Tilletiopsis</taxon>
    </lineage>
</organism>
<reference evidence="1 2" key="1">
    <citation type="journal article" date="2018" name="Mol. Biol. Evol.">
        <title>Broad Genomic Sampling Reveals a Smut Pathogenic Ancestry of the Fungal Clade Ustilaginomycotina.</title>
        <authorList>
            <person name="Kijpornyongpan T."/>
            <person name="Mondo S.J."/>
            <person name="Barry K."/>
            <person name="Sandor L."/>
            <person name="Lee J."/>
            <person name="Lipzen A."/>
            <person name="Pangilinan J."/>
            <person name="LaButti K."/>
            <person name="Hainaut M."/>
            <person name="Henrissat B."/>
            <person name="Grigoriev I.V."/>
            <person name="Spatafora J.W."/>
            <person name="Aime M.C."/>
        </authorList>
    </citation>
    <scope>NUCLEOTIDE SEQUENCE [LARGE SCALE GENOMIC DNA]</scope>
    <source>
        <strain evidence="1 2">MCA 4186</strain>
    </source>
</reference>
<protein>
    <recommendedName>
        <fullName evidence="3">Thioredoxin domain-containing protein</fullName>
    </recommendedName>
</protein>
<accession>A0A316Z6P2</accession>
<sequence length="194" mass="20342">MDTSASSSSGSNGAAAAHAASARVHHLPGHPLPFLASGGPLCCSGADEGGRVDLFARSLRRPLLLFLHPHVQATGDCAAAQHLRAVAAARPAWLRAEPQLEVFGVSTQPEQSLRTAAAALRLPYALLSDAEERAFVAPLELPCDAGGQLSSVTLLLRDGQVTRVDLPELEAQAEALQRRTLALLKPDAPPEQTQ</sequence>
<dbReference type="Proteomes" id="UP000245946">
    <property type="component" value="Unassembled WGS sequence"/>
</dbReference>
<keyword evidence="2" id="KW-1185">Reference proteome</keyword>
<name>A0A316Z6P2_9BASI</name>
<dbReference type="STRING" id="58919.A0A316Z6P2"/>
<evidence type="ECO:0000313" key="1">
    <source>
        <dbReference type="EMBL" id="PWN97231.1"/>
    </source>
</evidence>
<dbReference type="Gene3D" id="3.40.30.10">
    <property type="entry name" value="Glutaredoxin"/>
    <property type="match status" value="1"/>
</dbReference>
<dbReference type="AlphaFoldDB" id="A0A316Z6P2"/>
<dbReference type="GeneID" id="37270320"/>
<dbReference type="RefSeq" id="XP_025597510.1">
    <property type="nucleotide sequence ID" value="XM_025742776.1"/>
</dbReference>
<proteinExistence type="predicted"/>
<evidence type="ECO:0000313" key="2">
    <source>
        <dbReference type="Proteomes" id="UP000245946"/>
    </source>
</evidence>
<dbReference type="EMBL" id="KZ819296">
    <property type="protein sequence ID" value="PWN97231.1"/>
    <property type="molecule type" value="Genomic_DNA"/>
</dbReference>